<dbReference type="Proteomes" id="UP001152795">
    <property type="component" value="Unassembled WGS sequence"/>
</dbReference>
<sequence length="107" mass="11957">MADNTSKMDCSSNSANSTAKVCEFLITRGVEEEIVERFRFEKMDAVAITNASDELLKEMGLAKAGDRLSLKGFCAHQEDESSSLEGNKHRKRALPEAFLSRKKEKNK</sequence>
<dbReference type="SUPFAM" id="SSF47769">
    <property type="entry name" value="SAM/Pointed domain"/>
    <property type="match status" value="1"/>
</dbReference>
<dbReference type="Gene3D" id="1.10.150.50">
    <property type="entry name" value="Transcription Factor, Ets-1"/>
    <property type="match status" value="1"/>
</dbReference>
<dbReference type="EMBL" id="CACRXK020010623">
    <property type="protein sequence ID" value="CAB4019782.1"/>
    <property type="molecule type" value="Genomic_DNA"/>
</dbReference>
<feature type="region of interest" description="Disordered" evidence="1">
    <location>
        <begin position="78"/>
        <end position="107"/>
    </location>
</feature>
<proteinExistence type="predicted"/>
<dbReference type="Pfam" id="PF07647">
    <property type="entry name" value="SAM_2"/>
    <property type="match status" value="1"/>
</dbReference>
<gene>
    <name evidence="2" type="ORF">PACLA_8A055332</name>
</gene>
<protein>
    <submittedName>
        <fullName evidence="2">Partial</fullName>
    </submittedName>
</protein>
<dbReference type="OrthoDB" id="5989538at2759"/>
<evidence type="ECO:0000256" key="1">
    <source>
        <dbReference type="SAM" id="MobiDB-lite"/>
    </source>
</evidence>
<organism evidence="2 3">
    <name type="scientific">Paramuricea clavata</name>
    <name type="common">Red gorgonian</name>
    <name type="synonym">Violescent sea-whip</name>
    <dbReference type="NCBI Taxonomy" id="317549"/>
    <lineage>
        <taxon>Eukaryota</taxon>
        <taxon>Metazoa</taxon>
        <taxon>Cnidaria</taxon>
        <taxon>Anthozoa</taxon>
        <taxon>Octocorallia</taxon>
        <taxon>Malacalcyonacea</taxon>
        <taxon>Plexauridae</taxon>
        <taxon>Paramuricea</taxon>
    </lineage>
</organism>
<keyword evidence="3" id="KW-1185">Reference proteome</keyword>
<evidence type="ECO:0000313" key="2">
    <source>
        <dbReference type="EMBL" id="CAB4019782.1"/>
    </source>
</evidence>
<dbReference type="AlphaFoldDB" id="A0A6S7JTL4"/>
<dbReference type="InterPro" id="IPR013761">
    <property type="entry name" value="SAM/pointed_sf"/>
</dbReference>
<name>A0A6S7JTL4_PARCT</name>
<comment type="caution">
    <text evidence="2">The sequence shown here is derived from an EMBL/GenBank/DDBJ whole genome shotgun (WGS) entry which is preliminary data.</text>
</comment>
<dbReference type="InterPro" id="IPR001660">
    <property type="entry name" value="SAM"/>
</dbReference>
<reference evidence="2" key="1">
    <citation type="submission" date="2020-04" db="EMBL/GenBank/DDBJ databases">
        <authorList>
            <person name="Alioto T."/>
            <person name="Alioto T."/>
            <person name="Gomez Garrido J."/>
        </authorList>
    </citation>
    <scope>NUCLEOTIDE SEQUENCE</scope>
    <source>
        <strain evidence="2">A484AB</strain>
    </source>
</reference>
<accession>A0A6S7JTL4</accession>
<evidence type="ECO:0000313" key="3">
    <source>
        <dbReference type="Proteomes" id="UP001152795"/>
    </source>
</evidence>